<evidence type="ECO:0000313" key="4">
    <source>
        <dbReference type="Proteomes" id="UP000253529"/>
    </source>
</evidence>
<keyword evidence="1" id="KW-0472">Membrane</keyword>
<organism evidence="3 4">
    <name type="scientific">Roseiarcus fermentans</name>
    <dbReference type="NCBI Taxonomy" id="1473586"/>
    <lineage>
        <taxon>Bacteria</taxon>
        <taxon>Pseudomonadati</taxon>
        <taxon>Pseudomonadota</taxon>
        <taxon>Alphaproteobacteria</taxon>
        <taxon>Hyphomicrobiales</taxon>
        <taxon>Roseiarcaceae</taxon>
        <taxon>Roseiarcus</taxon>
    </lineage>
</organism>
<dbReference type="Pfam" id="PF07786">
    <property type="entry name" value="HGSNAT_cat"/>
    <property type="match status" value="1"/>
</dbReference>
<keyword evidence="4" id="KW-1185">Reference proteome</keyword>
<feature type="transmembrane region" description="Helical" evidence="1">
    <location>
        <begin position="183"/>
        <end position="206"/>
    </location>
</feature>
<dbReference type="InterPro" id="IPR012429">
    <property type="entry name" value="HGSNAT_cat"/>
</dbReference>
<sequence length="327" mass="33425">MTVASGGDGAPEAGGRVDSVDVARGVALVGMACYHLSWDLADFGFVSPILPFTPPMRLLSHGVACGFLALVGVSLALAHRKGLNLRAFAKRLAIVAGAAALVTAGSAAFAPGLTIWFGILHCIAAATLLALPLIEAPAWASLVAGAAAVCLPSFFHSSAFDSPALLWIGLGEALPNTLDWRPLLPWAGVALIGLGAARLPGALAWATRPRRFRARSAPARAIAFAGRHSLAVYLVHQPILIGLVWSVAASGVVAPAAAPKPDFSAFLAACEKTCVAAGRPSPDCATSCRCVADAIEESGAADRLGSGPPEGERAAELRRMADACMGR</sequence>
<dbReference type="Proteomes" id="UP000253529">
    <property type="component" value="Unassembled WGS sequence"/>
</dbReference>
<protein>
    <submittedName>
        <fullName evidence="3">Putative membrane protein</fullName>
    </submittedName>
</protein>
<feature type="transmembrane region" description="Helical" evidence="1">
    <location>
        <begin position="115"/>
        <end position="131"/>
    </location>
</feature>
<feature type="transmembrane region" description="Helical" evidence="1">
    <location>
        <begin position="138"/>
        <end position="155"/>
    </location>
</feature>
<evidence type="ECO:0000259" key="2">
    <source>
        <dbReference type="Pfam" id="PF07786"/>
    </source>
</evidence>
<gene>
    <name evidence="3" type="ORF">DFR50_12041</name>
</gene>
<feature type="domain" description="Heparan-alpha-glucosaminide N-acetyltransferase catalytic" evidence="2">
    <location>
        <begin position="16"/>
        <end position="238"/>
    </location>
</feature>
<comment type="caution">
    <text evidence="3">The sequence shown here is derived from an EMBL/GenBank/DDBJ whole genome shotgun (WGS) entry which is preliminary data.</text>
</comment>
<evidence type="ECO:0000256" key="1">
    <source>
        <dbReference type="SAM" id="Phobius"/>
    </source>
</evidence>
<feature type="transmembrane region" description="Helical" evidence="1">
    <location>
        <begin position="58"/>
        <end position="79"/>
    </location>
</feature>
<dbReference type="AlphaFoldDB" id="A0A366F5B9"/>
<dbReference type="RefSeq" id="WP_113890592.1">
    <property type="nucleotide sequence ID" value="NZ_QNRK01000020.1"/>
</dbReference>
<evidence type="ECO:0000313" key="3">
    <source>
        <dbReference type="EMBL" id="RBP09841.1"/>
    </source>
</evidence>
<name>A0A366F5B9_9HYPH</name>
<dbReference type="OrthoDB" id="9807591at2"/>
<reference evidence="3 4" key="1">
    <citation type="submission" date="2018-06" db="EMBL/GenBank/DDBJ databases">
        <title>Genomic Encyclopedia of Type Strains, Phase IV (KMG-IV): sequencing the most valuable type-strain genomes for metagenomic binning, comparative biology and taxonomic classification.</title>
        <authorList>
            <person name="Goeker M."/>
        </authorList>
    </citation>
    <scope>NUCLEOTIDE SEQUENCE [LARGE SCALE GENOMIC DNA]</scope>
    <source>
        <strain evidence="3 4">DSM 24875</strain>
    </source>
</reference>
<dbReference type="EMBL" id="QNRK01000020">
    <property type="protein sequence ID" value="RBP09841.1"/>
    <property type="molecule type" value="Genomic_DNA"/>
</dbReference>
<keyword evidence="1" id="KW-1133">Transmembrane helix</keyword>
<keyword evidence="1" id="KW-0812">Transmembrane</keyword>
<accession>A0A366F5B9</accession>
<proteinExistence type="predicted"/>
<feature type="transmembrane region" description="Helical" evidence="1">
    <location>
        <begin position="91"/>
        <end position="109"/>
    </location>
</feature>